<evidence type="ECO:0000259" key="1">
    <source>
        <dbReference type="Pfam" id="PF02625"/>
    </source>
</evidence>
<dbReference type="Pfam" id="PF02625">
    <property type="entry name" value="XdhC_CoxI"/>
    <property type="match status" value="1"/>
</dbReference>
<dbReference type="EMBL" id="CP119316">
    <property type="protein sequence ID" value="WEK47753.1"/>
    <property type="molecule type" value="Genomic_DNA"/>
</dbReference>
<organism evidence="3 4">
    <name type="scientific">Candidatus Andeanibacterium colombiense</name>
    <dbReference type="NCBI Taxonomy" id="3121345"/>
    <lineage>
        <taxon>Bacteria</taxon>
        <taxon>Pseudomonadati</taxon>
        <taxon>Pseudomonadota</taxon>
        <taxon>Alphaproteobacteria</taxon>
        <taxon>Sphingomonadales</taxon>
        <taxon>Sphingomonadaceae</taxon>
        <taxon>Candidatus Andeanibacterium</taxon>
    </lineage>
</organism>
<dbReference type="InterPro" id="IPR003777">
    <property type="entry name" value="XdhC_CoxI"/>
</dbReference>
<evidence type="ECO:0000313" key="3">
    <source>
        <dbReference type="EMBL" id="WEK47753.1"/>
    </source>
</evidence>
<dbReference type="Pfam" id="PF13478">
    <property type="entry name" value="XdhC_C"/>
    <property type="match status" value="1"/>
</dbReference>
<reference evidence="3" key="1">
    <citation type="submission" date="2023-03" db="EMBL/GenBank/DDBJ databases">
        <title>Andean soil-derived lignocellulolytic bacterial consortium as a source of novel taxa and putative plastic-active enzymes.</title>
        <authorList>
            <person name="Diaz-Garcia L."/>
            <person name="Chuvochina M."/>
            <person name="Feuerriegel G."/>
            <person name="Bunk B."/>
            <person name="Sproer C."/>
            <person name="Streit W.R."/>
            <person name="Rodriguez L.M."/>
            <person name="Overmann J."/>
            <person name="Jimenez D.J."/>
        </authorList>
    </citation>
    <scope>NUCLEOTIDE SEQUENCE</scope>
    <source>
        <strain evidence="3">MAG 26</strain>
    </source>
</reference>
<dbReference type="KEGG" id="acob:P0Y56_05520"/>
<sequence>MSGDHDALFLAAEGDAALCTIVGIDGSFSRRVGAQLAVARDGTVAGDLADNCLNAELANQAAEAVADGAVRMLRYGKGSPFIDFRLPCGSGLDIVIDPNPDRSSLAAAAASVEARQESSLALPLPADTDPGFLATRRYIPPVRLLVLGAGAECTALVDLARTQGIAADWREAGNGLALDKVPNDLAADPWTAVLLLFHDHEWEHALLKWALSTDAFYIGAQGGAPARVERLARLRAAGLGDDQLTRINSPIGLIPRARDPQVLALSVLADVVGAHEALHPHR</sequence>
<dbReference type="Gene3D" id="3.40.50.720">
    <property type="entry name" value="NAD(P)-binding Rossmann-like Domain"/>
    <property type="match status" value="1"/>
</dbReference>
<protein>
    <submittedName>
        <fullName evidence="3">XdhC family protein</fullName>
    </submittedName>
</protein>
<feature type="domain" description="XdhC- CoxI" evidence="1">
    <location>
        <begin position="10"/>
        <end position="76"/>
    </location>
</feature>
<dbReference type="PANTHER" id="PTHR30388:SF4">
    <property type="entry name" value="MOLYBDENUM COFACTOR INSERTION CHAPERONE PAOD"/>
    <property type="match status" value="1"/>
</dbReference>
<name>A0AAJ6BQI3_9SPHN</name>
<feature type="domain" description="XdhC Rossmann" evidence="2">
    <location>
        <begin position="144"/>
        <end position="271"/>
    </location>
</feature>
<accession>A0AAJ6BQI3</accession>
<evidence type="ECO:0000313" key="4">
    <source>
        <dbReference type="Proteomes" id="UP001218362"/>
    </source>
</evidence>
<dbReference type="AlphaFoldDB" id="A0AAJ6BQI3"/>
<dbReference type="InterPro" id="IPR052698">
    <property type="entry name" value="MoCofactor_Util/Proc"/>
</dbReference>
<proteinExistence type="predicted"/>
<dbReference type="Proteomes" id="UP001218362">
    <property type="component" value="Chromosome"/>
</dbReference>
<evidence type="ECO:0000259" key="2">
    <source>
        <dbReference type="Pfam" id="PF13478"/>
    </source>
</evidence>
<gene>
    <name evidence="3" type="ORF">P0Y56_05520</name>
</gene>
<dbReference type="PANTHER" id="PTHR30388">
    <property type="entry name" value="ALDEHYDE OXIDOREDUCTASE MOLYBDENUM COFACTOR ASSEMBLY PROTEIN"/>
    <property type="match status" value="1"/>
</dbReference>
<dbReference type="InterPro" id="IPR027051">
    <property type="entry name" value="XdhC_Rossmann_dom"/>
</dbReference>